<dbReference type="InterPro" id="IPR000914">
    <property type="entry name" value="SBP_5_dom"/>
</dbReference>
<dbReference type="SUPFAM" id="SSF53850">
    <property type="entry name" value="Periplasmic binding protein-like II"/>
    <property type="match status" value="1"/>
</dbReference>
<comment type="similarity">
    <text evidence="1">Belongs to the bacterial solute-binding protein 5 family.</text>
</comment>
<dbReference type="Gene3D" id="3.40.190.10">
    <property type="entry name" value="Periplasmic binding protein-like II"/>
    <property type="match status" value="1"/>
</dbReference>
<name>A0ABP2HRV4_9BACT</name>
<organism evidence="6 7">
    <name type="scientific">Pyramidobacter piscolens W5455</name>
    <dbReference type="NCBI Taxonomy" id="352165"/>
    <lineage>
        <taxon>Bacteria</taxon>
        <taxon>Thermotogati</taxon>
        <taxon>Synergistota</taxon>
        <taxon>Synergistia</taxon>
        <taxon>Synergistales</taxon>
        <taxon>Dethiosulfovibrionaceae</taxon>
        <taxon>Pyramidobacter</taxon>
    </lineage>
</organism>
<gene>
    <name evidence="6" type="ORF">HMPREF7215_0967</name>
</gene>
<evidence type="ECO:0000256" key="1">
    <source>
        <dbReference type="ARBA" id="ARBA00005695"/>
    </source>
</evidence>
<evidence type="ECO:0000256" key="2">
    <source>
        <dbReference type="ARBA" id="ARBA00022448"/>
    </source>
</evidence>
<dbReference type="InterPro" id="IPR039424">
    <property type="entry name" value="SBP_5"/>
</dbReference>
<keyword evidence="2" id="KW-0813">Transport</keyword>
<keyword evidence="3 4" id="KW-0732">Signal</keyword>
<feature type="chain" id="PRO_5046498963" evidence="4">
    <location>
        <begin position="26"/>
        <end position="529"/>
    </location>
</feature>
<dbReference type="Gene3D" id="3.10.105.10">
    <property type="entry name" value="Dipeptide-binding Protein, Domain 3"/>
    <property type="match status" value="1"/>
</dbReference>
<feature type="signal peptide" evidence="4">
    <location>
        <begin position="1"/>
        <end position="25"/>
    </location>
</feature>
<reference evidence="6 7" key="1">
    <citation type="submission" date="2009-12" db="EMBL/GenBank/DDBJ databases">
        <authorList>
            <person name="Shrivastava S."/>
            <person name="Madupu R."/>
            <person name="Durkin A.S."/>
            <person name="Torralba M."/>
            <person name="Methe B."/>
            <person name="Sutton G.G."/>
            <person name="Strausberg R.L."/>
            <person name="Nelson K.E."/>
        </authorList>
    </citation>
    <scope>NUCLEOTIDE SEQUENCE [LARGE SCALE GENOMIC DNA]</scope>
    <source>
        <strain evidence="6 7">W5455</strain>
    </source>
</reference>
<sequence>MKKKLGIFILLAVVLNLFSVVPALAAEKTLKIGTYMTITTLWPWRTTSDGDGYIIRQIYHTLVEMDENSKFTPGLATSWECADDGVTWTVHLRDDVYWQRGNGLFGDEKVKVTAEDVKFSYDYYLDPANGSVRYDALSKTLKEIRVIDDHTVQFVTKDIDVLWEYSMYQNYVIPRRAIEKKWDLASYPVGSGAYKFQDYVTDTSLTLIRNEDFWREPALDKVVYKFITDKSVSSMALQNKEIDIALAILPTEIENIAGKDYLTVAPSAIGSLRWIGFNCKKKIFSDSEVRRALAMAVDMDGAIKAIFSNKAGAKLAVRGYGCIPYERPGGDLESNKAVTPRYNPKEAVKLLDKLGWKTGPGGVRSKDGQKMSFVLQVGNNDANREKLSVIVATQLKAIGVDCTARTAEWATHTSDIAKGTVEMYIMGGYSNLDGGKRLMETNTKRFSPNCGYSNEDVDKLIQEAFRTMNYDKRCALLRKADNIFSSECPHLGAYFEYSQVGYNKRVTDFGYATVYQALCSPVRNVGVAE</sequence>
<dbReference type="PIRSF" id="PIRSF002741">
    <property type="entry name" value="MppA"/>
    <property type="match status" value="1"/>
</dbReference>
<feature type="domain" description="Solute-binding protein family 5" evidence="5">
    <location>
        <begin position="70"/>
        <end position="435"/>
    </location>
</feature>
<evidence type="ECO:0000256" key="4">
    <source>
        <dbReference type="SAM" id="SignalP"/>
    </source>
</evidence>
<evidence type="ECO:0000313" key="6">
    <source>
        <dbReference type="EMBL" id="EFB90074.1"/>
    </source>
</evidence>
<dbReference type="EMBL" id="ADFP01000097">
    <property type="protein sequence ID" value="EFB90074.1"/>
    <property type="molecule type" value="Genomic_DNA"/>
</dbReference>
<evidence type="ECO:0000256" key="3">
    <source>
        <dbReference type="ARBA" id="ARBA00022729"/>
    </source>
</evidence>
<dbReference type="PANTHER" id="PTHR30290:SF9">
    <property type="entry name" value="OLIGOPEPTIDE-BINDING PROTEIN APPA"/>
    <property type="match status" value="1"/>
</dbReference>
<keyword evidence="7" id="KW-1185">Reference proteome</keyword>
<protein>
    <submittedName>
        <fullName evidence="6">ABC transporter, substrate-binding protein, family 5</fullName>
    </submittedName>
</protein>
<comment type="caution">
    <text evidence="6">The sequence shown here is derived from an EMBL/GenBank/DDBJ whole genome shotgun (WGS) entry which is preliminary data.</text>
</comment>
<accession>A0ABP2HRV4</accession>
<evidence type="ECO:0000313" key="7">
    <source>
        <dbReference type="Proteomes" id="UP000006462"/>
    </source>
</evidence>
<proteinExistence type="inferred from homology"/>
<dbReference type="RefSeq" id="WP_009165512.1">
    <property type="nucleotide sequence ID" value="NZ_ADFP01000097.1"/>
</dbReference>
<dbReference type="PANTHER" id="PTHR30290">
    <property type="entry name" value="PERIPLASMIC BINDING COMPONENT OF ABC TRANSPORTER"/>
    <property type="match status" value="1"/>
</dbReference>
<dbReference type="Pfam" id="PF00496">
    <property type="entry name" value="SBP_bac_5"/>
    <property type="match status" value="1"/>
</dbReference>
<dbReference type="Proteomes" id="UP000006462">
    <property type="component" value="Unassembled WGS sequence"/>
</dbReference>
<dbReference type="InterPro" id="IPR030678">
    <property type="entry name" value="Peptide/Ni-bd"/>
</dbReference>
<evidence type="ECO:0000259" key="5">
    <source>
        <dbReference type="Pfam" id="PF00496"/>
    </source>
</evidence>
<dbReference type="CDD" id="cd00995">
    <property type="entry name" value="PBP2_NikA_DppA_OppA_like"/>
    <property type="match status" value="1"/>
</dbReference>